<dbReference type="PANTHER" id="PTHR12645">
    <property type="entry name" value="ALR/ERV"/>
    <property type="match status" value="1"/>
</dbReference>
<keyword evidence="2 6" id="KW-0285">Flavoprotein</keyword>
<evidence type="ECO:0000256" key="7">
    <source>
        <dbReference type="SAM" id="MobiDB-lite"/>
    </source>
</evidence>
<evidence type="ECO:0000256" key="3">
    <source>
        <dbReference type="ARBA" id="ARBA00022827"/>
    </source>
</evidence>
<dbReference type="FunFam" id="1.20.120.310:FF:000002">
    <property type="entry name" value="Sulfhydryl oxidase"/>
    <property type="match status" value="1"/>
</dbReference>
<feature type="signal peptide" evidence="8">
    <location>
        <begin position="1"/>
        <end position="27"/>
    </location>
</feature>
<evidence type="ECO:0000256" key="5">
    <source>
        <dbReference type="ARBA" id="ARBA00023157"/>
    </source>
</evidence>
<evidence type="ECO:0000256" key="1">
    <source>
        <dbReference type="ARBA" id="ARBA00001974"/>
    </source>
</evidence>
<dbReference type="EMBL" id="NAJL01000032">
    <property type="protein sequence ID" value="TKA25848.1"/>
    <property type="molecule type" value="Genomic_DNA"/>
</dbReference>
<dbReference type="AlphaFoldDB" id="A0A4U0TUC7"/>
<keyword evidence="3 6" id="KW-0274">FAD</keyword>
<keyword evidence="11" id="KW-1185">Reference proteome</keyword>
<keyword evidence="4 6" id="KW-0560">Oxidoreductase</keyword>
<keyword evidence="5" id="KW-1015">Disulfide bond</keyword>
<feature type="region of interest" description="Disordered" evidence="7">
    <location>
        <begin position="191"/>
        <end position="227"/>
    </location>
</feature>
<protein>
    <recommendedName>
        <fullName evidence="6">Sulfhydryl oxidase</fullName>
        <ecNumber evidence="6">1.8.3.2</ecNumber>
    </recommendedName>
</protein>
<dbReference type="InterPro" id="IPR039799">
    <property type="entry name" value="ALR/ERV"/>
</dbReference>
<proteinExistence type="predicted"/>
<dbReference type="OrthoDB" id="59470at2759"/>
<dbReference type="SUPFAM" id="SSF69000">
    <property type="entry name" value="FAD-dependent thiol oxidase"/>
    <property type="match status" value="1"/>
</dbReference>
<evidence type="ECO:0000313" key="10">
    <source>
        <dbReference type="EMBL" id="TKA25848.1"/>
    </source>
</evidence>
<accession>A0A4U0TUC7</accession>
<comment type="caution">
    <text evidence="10">The sequence shown here is derived from an EMBL/GenBank/DDBJ whole genome shotgun (WGS) entry which is preliminary data.</text>
</comment>
<dbReference type="GO" id="GO:0050660">
    <property type="term" value="F:flavin adenine dinucleotide binding"/>
    <property type="evidence" value="ECO:0007669"/>
    <property type="project" value="TreeGrafter"/>
</dbReference>
<dbReference type="EC" id="1.8.3.2" evidence="6"/>
<organism evidence="10 11">
    <name type="scientific">Salinomyces thailandicus</name>
    <dbReference type="NCBI Taxonomy" id="706561"/>
    <lineage>
        <taxon>Eukaryota</taxon>
        <taxon>Fungi</taxon>
        <taxon>Dikarya</taxon>
        <taxon>Ascomycota</taxon>
        <taxon>Pezizomycotina</taxon>
        <taxon>Dothideomycetes</taxon>
        <taxon>Dothideomycetidae</taxon>
        <taxon>Mycosphaerellales</taxon>
        <taxon>Teratosphaeriaceae</taxon>
        <taxon>Salinomyces</taxon>
    </lineage>
</organism>
<evidence type="ECO:0000256" key="6">
    <source>
        <dbReference type="RuleBase" id="RU371123"/>
    </source>
</evidence>
<feature type="compositionally biased region" description="Basic and acidic residues" evidence="7">
    <location>
        <begin position="211"/>
        <end position="227"/>
    </location>
</feature>
<dbReference type="InterPro" id="IPR017905">
    <property type="entry name" value="ERV/ALR_sulphydryl_oxidase"/>
</dbReference>
<sequence length="227" mass="24634">MPASTGPSRRSLLLILALALVAGIIYATTSSSSDTANTATNIRQALTPNMKPTAALQSVGDIDQATLSGHTIMPKLGNETAKAELGRSAWKLFHTIMARYPDTPSKDEQTALKSYVHLFVRLYPCGECAEHFKHIVDKFPPQVSSRSAAAAWACHVHNQVNKSLDKELFDCSNIGDFYDCGCADDEKDGMNEKAKQSAEEIRSVSGSETGMSKERIEAITGDRGRQI</sequence>
<evidence type="ECO:0000256" key="2">
    <source>
        <dbReference type="ARBA" id="ARBA00022630"/>
    </source>
</evidence>
<dbReference type="Pfam" id="PF04777">
    <property type="entry name" value="Evr1_Alr"/>
    <property type="match status" value="1"/>
</dbReference>
<dbReference type="Proteomes" id="UP000308549">
    <property type="component" value="Unassembled WGS sequence"/>
</dbReference>
<feature type="compositionally biased region" description="Basic and acidic residues" evidence="7">
    <location>
        <begin position="191"/>
        <end position="202"/>
    </location>
</feature>
<evidence type="ECO:0000256" key="4">
    <source>
        <dbReference type="ARBA" id="ARBA00023002"/>
    </source>
</evidence>
<feature type="chain" id="PRO_5020975086" description="Sulfhydryl oxidase" evidence="8">
    <location>
        <begin position="28"/>
        <end position="227"/>
    </location>
</feature>
<gene>
    <name evidence="10" type="ORF">B0A50_05603</name>
</gene>
<dbReference type="PANTHER" id="PTHR12645:SF1">
    <property type="entry name" value="FAD-LINKED SULFHYDRYL OXIDASE ERV2"/>
    <property type="match status" value="1"/>
</dbReference>
<feature type="domain" description="ERV/ALR sulfhydryl oxidase" evidence="9">
    <location>
        <begin position="78"/>
        <end position="178"/>
    </location>
</feature>
<dbReference type="GO" id="GO:0016971">
    <property type="term" value="F:flavin-dependent sulfhydryl oxidase activity"/>
    <property type="evidence" value="ECO:0007669"/>
    <property type="project" value="InterPro"/>
</dbReference>
<name>A0A4U0TUC7_9PEZI</name>
<dbReference type="GO" id="GO:0005739">
    <property type="term" value="C:mitochondrion"/>
    <property type="evidence" value="ECO:0007669"/>
    <property type="project" value="TreeGrafter"/>
</dbReference>
<comment type="catalytic activity">
    <reaction evidence="6">
        <text>2 R'C(R)SH + O2 = R'C(R)S-S(R)CR' + H2O2</text>
        <dbReference type="Rhea" id="RHEA:17357"/>
        <dbReference type="ChEBI" id="CHEBI:15379"/>
        <dbReference type="ChEBI" id="CHEBI:16240"/>
        <dbReference type="ChEBI" id="CHEBI:16520"/>
        <dbReference type="ChEBI" id="CHEBI:17412"/>
        <dbReference type="EC" id="1.8.3.2"/>
    </reaction>
</comment>
<evidence type="ECO:0000256" key="8">
    <source>
        <dbReference type="SAM" id="SignalP"/>
    </source>
</evidence>
<reference evidence="10 11" key="1">
    <citation type="submission" date="2017-03" db="EMBL/GenBank/DDBJ databases">
        <title>Genomes of endolithic fungi from Antarctica.</title>
        <authorList>
            <person name="Coleine C."/>
            <person name="Masonjones S."/>
            <person name="Stajich J.E."/>
        </authorList>
    </citation>
    <scope>NUCLEOTIDE SEQUENCE [LARGE SCALE GENOMIC DNA]</scope>
    <source>
        <strain evidence="10 11">CCFEE 6315</strain>
    </source>
</reference>
<keyword evidence="8" id="KW-0732">Signal</keyword>
<evidence type="ECO:0000313" key="11">
    <source>
        <dbReference type="Proteomes" id="UP000308549"/>
    </source>
</evidence>
<dbReference type="InterPro" id="IPR036774">
    <property type="entry name" value="ERV/ALR_sulphydryl_oxid_sf"/>
</dbReference>
<comment type="cofactor">
    <cofactor evidence="1 6">
        <name>FAD</name>
        <dbReference type="ChEBI" id="CHEBI:57692"/>
    </cofactor>
</comment>
<evidence type="ECO:0000259" key="9">
    <source>
        <dbReference type="PROSITE" id="PS51324"/>
    </source>
</evidence>
<dbReference type="PROSITE" id="PS51324">
    <property type="entry name" value="ERV_ALR"/>
    <property type="match status" value="1"/>
</dbReference>
<dbReference type="Gene3D" id="1.20.120.310">
    <property type="entry name" value="ERV/ALR sulfhydryl oxidase domain"/>
    <property type="match status" value="1"/>
</dbReference>